<name>A0A9P5N713_9AGAM</name>
<proteinExistence type="predicted"/>
<organism evidence="1 2">
    <name type="scientific">Russula ochroleuca</name>
    <dbReference type="NCBI Taxonomy" id="152965"/>
    <lineage>
        <taxon>Eukaryota</taxon>
        <taxon>Fungi</taxon>
        <taxon>Dikarya</taxon>
        <taxon>Basidiomycota</taxon>
        <taxon>Agaricomycotina</taxon>
        <taxon>Agaricomycetes</taxon>
        <taxon>Russulales</taxon>
        <taxon>Russulaceae</taxon>
        <taxon>Russula</taxon>
    </lineage>
</organism>
<protein>
    <submittedName>
        <fullName evidence="1">Uncharacterized protein</fullName>
    </submittedName>
</protein>
<dbReference type="AlphaFoldDB" id="A0A9P5N713"/>
<gene>
    <name evidence="1" type="ORF">DFH94DRAFT_678475</name>
</gene>
<keyword evidence="2" id="KW-1185">Reference proteome</keyword>
<reference evidence="1" key="2">
    <citation type="journal article" date="2020" name="Nat. Commun.">
        <title>Large-scale genome sequencing of mycorrhizal fungi provides insights into the early evolution of symbiotic traits.</title>
        <authorList>
            <person name="Miyauchi S."/>
            <person name="Kiss E."/>
            <person name="Kuo A."/>
            <person name="Drula E."/>
            <person name="Kohler A."/>
            <person name="Sanchez-Garcia M."/>
            <person name="Morin E."/>
            <person name="Andreopoulos B."/>
            <person name="Barry K.W."/>
            <person name="Bonito G."/>
            <person name="Buee M."/>
            <person name="Carver A."/>
            <person name="Chen C."/>
            <person name="Cichocki N."/>
            <person name="Clum A."/>
            <person name="Culley D."/>
            <person name="Crous P.W."/>
            <person name="Fauchery L."/>
            <person name="Girlanda M."/>
            <person name="Hayes R.D."/>
            <person name="Keri Z."/>
            <person name="LaButti K."/>
            <person name="Lipzen A."/>
            <person name="Lombard V."/>
            <person name="Magnuson J."/>
            <person name="Maillard F."/>
            <person name="Murat C."/>
            <person name="Nolan M."/>
            <person name="Ohm R.A."/>
            <person name="Pangilinan J."/>
            <person name="Pereira M.F."/>
            <person name="Perotto S."/>
            <person name="Peter M."/>
            <person name="Pfister S."/>
            <person name="Riley R."/>
            <person name="Sitrit Y."/>
            <person name="Stielow J.B."/>
            <person name="Szollosi G."/>
            <person name="Zifcakova L."/>
            <person name="Stursova M."/>
            <person name="Spatafora J.W."/>
            <person name="Tedersoo L."/>
            <person name="Vaario L.M."/>
            <person name="Yamada A."/>
            <person name="Yan M."/>
            <person name="Wang P."/>
            <person name="Xu J."/>
            <person name="Bruns T."/>
            <person name="Baldrian P."/>
            <person name="Vilgalys R."/>
            <person name="Dunand C."/>
            <person name="Henrissat B."/>
            <person name="Grigoriev I.V."/>
            <person name="Hibbett D."/>
            <person name="Nagy L.G."/>
            <person name="Martin F.M."/>
        </authorList>
    </citation>
    <scope>NUCLEOTIDE SEQUENCE</scope>
    <source>
        <strain evidence="1">Prilba</strain>
    </source>
</reference>
<reference evidence="1" key="1">
    <citation type="submission" date="2019-10" db="EMBL/GenBank/DDBJ databases">
        <authorList>
            <consortium name="DOE Joint Genome Institute"/>
            <person name="Kuo A."/>
            <person name="Miyauchi S."/>
            <person name="Kiss E."/>
            <person name="Drula E."/>
            <person name="Kohler A."/>
            <person name="Sanchez-Garcia M."/>
            <person name="Andreopoulos B."/>
            <person name="Barry K.W."/>
            <person name="Bonito G."/>
            <person name="Buee M."/>
            <person name="Carver A."/>
            <person name="Chen C."/>
            <person name="Cichocki N."/>
            <person name="Clum A."/>
            <person name="Culley D."/>
            <person name="Crous P.W."/>
            <person name="Fauchery L."/>
            <person name="Girlanda M."/>
            <person name="Hayes R."/>
            <person name="Keri Z."/>
            <person name="LaButti K."/>
            <person name="Lipzen A."/>
            <person name="Lombard V."/>
            <person name="Magnuson J."/>
            <person name="Maillard F."/>
            <person name="Morin E."/>
            <person name="Murat C."/>
            <person name="Nolan M."/>
            <person name="Ohm R."/>
            <person name="Pangilinan J."/>
            <person name="Pereira M."/>
            <person name="Perotto S."/>
            <person name="Peter M."/>
            <person name="Riley R."/>
            <person name="Sitrit Y."/>
            <person name="Stielow B."/>
            <person name="Szollosi G."/>
            <person name="Zifcakova L."/>
            <person name="Stursova M."/>
            <person name="Spatafora J.W."/>
            <person name="Tedersoo L."/>
            <person name="Vaario L.-M."/>
            <person name="Yamada A."/>
            <person name="Yan M."/>
            <person name="Wang P."/>
            <person name="Xu J."/>
            <person name="Bruns T."/>
            <person name="Baldrian P."/>
            <person name="Vilgalys R."/>
            <person name="Henrissat B."/>
            <person name="Grigoriev I.V."/>
            <person name="Hibbett D."/>
            <person name="Nagy L.G."/>
            <person name="Martin F.M."/>
        </authorList>
    </citation>
    <scope>NUCLEOTIDE SEQUENCE</scope>
    <source>
        <strain evidence="1">Prilba</strain>
    </source>
</reference>
<comment type="caution">
    <text evidence="1">The sequence shown here is derived from an EMBL/GenBank/DDBJ whole genome shotgun (WGS) entry which is preliminary data.</text>
</comment>
<accession>A0A9P5N713</accession>
<dbReference type="Proteomes" id="UP000759537">
    <property type="component" value="Unassembled WGS sequence"/>
</dbReference>
<sequence length="238" mass="26151">MSRTSYATPSTLITGLLLPTVSTRLSAFLTKERIYAANSSYPTCAHLVEVIKPDWGALDPSAVSSKPDLRATWLGHSPRSDRPLQLTGAHQCYFVEFSASSFFLTAVKIGADSLLLYALPVQRTLTGTCKGLQLNTQFPTLVISEFDNPATPKIRLGSARKFSYCRMRVYLVARFPWVAAGDYSLWCPIGVLPNRRATETAGADCALMRLSTPVLSPRYNFLPSPTTCHITAAFRPNL</sequence>
<evidence type="ECO:0000313" key="1">
    <source>
        <dbReference type="EMBL" id="KAF8487451.1"/>
    </source>
</evidence>
<evidence type="ECO:0000313" key="2">
    <source>
        <dbReference type="Proteomes" id="UP000759537"/>
    </source>
</evidence>
<dbReference type="EMBL" id="WHVB01000001">
    <property type="protein sequence ID" value="KAF8487451.1"/>
    <property type="molecule type" value="Genomic_DNA"/>
</dbReference>